<evidence type="ECO:0000313" key="3">
    <source>
        <dbReference type="Proteomes" id="UP000283786"/>
    </source>
</evidence>
<proteinExistence type="predicted"/>
<dbReference type="EMBL" id="CP060436">
    <property type="protein sequence ID" value="QPM90977.1"/>
    <property type="molecule type" value="Genomic_DNA"/>
</dbReference>
<dbReference type="Proteomes" id="UP000283786">
    <property type="component" value="Chromosome"/>
</dbReference>
<name>A0A418SKT0_9RHOB</name>
<dbReference type="SUPFAM" id="SSF81324">
    <property type="entry name" value="Voltage-gated potassium channels"/>
    <property type="match status" value="1"/>
</dbReference>
<dbReference type="InterPro" id="IPR013099">
    <property type="entry name" value="K_chnl_dom"/>
</dbReference>
<dbReference type="AlphaFoldDB" id="A0A418SKT0"/>
<dbReference type="KEGG" id="palw:PSAL_022200"/>
<dbReference type="Pfam" id="PF07885">
    <property type="entry name" value="Ion_trans_2"/>
    <property type="match status" value="1"/>
</dbReference>
<accession>A0A418SKT0</accession>
<evidence type="ECO:0000313" key="2">
    <source>
        <dbReference type="EMBL" id="QPM90977.1"/>
    </source>
</evidence>
<organism evidence="2 3">
    <name type="scientific">Pseudooceanicola algae</name>
    <dbReference type="NCBI Taxonomy" id="1537215"/>
    <lineage>
        <taxon>Bacteria</taxon>
        <taxon>Pseudomonadati</taxon>
        <taxon>Pseudomonadota</taxon>
        <taxon>Alphaproteobacteria</taxon>
        <taxon>Rhodobacterales</taxon>
        <taxon>Paracoccaceae</taxon>
        <taxon>Pseudooceanicola</taxon>
    </lineage>
</organism>
<evidence type="ECO:0000259" key="1">
    <source>
        <dbReference type="Pfam" id="PF07885"/>
    </source>
</evidence>
<protein>
    <recommendedName>
        <fullName evidence="1">Potassium channel domain-containing protein</fullName>
    </recommendedName>
</protein>
<sequence length="153" mass="16735">MLPVFVVGFVMVTGSMVVSVLSFFGLESWLARSLPWFTRAPHAPRLIAMMSATIAVSLAMVIFNVWAWAWCYKALGIFDNISDALYFSIVAFTTLGLNDIAMPQEWRLLGGITAVNGFIYIGMISAMILDMVRRVRLAQDAAAKAAAKPALPT</sequence>
<keyword evidence="3" id="KW-1185">Reference proteome</keyword>
<gene>
    <name evidence="2" type="ORF">PSAL_022200</name>
</gene>
<dbReference type="Gene3D" id="1.10.287.70">
    <property type="match status" value="1"/>
</dbReference>
<reference evidence="2 3" key="1">
    <citation type="submission" date="2020-08" db="EMBL/GenBank/DDBJ databases">
        <title>Genome sequence of Rhodobacteraceae bacterium Lw-13e.</title>
        <authorList>
            <person name="Poehlein A."/>
            <person name="Wolter L."/>
            <person name="Daniel R."/>
            <person name="Brinkhoff T."/>
        </authorList>
    </citation>
    <scope>NUCLEOTIDE SEQUENCE [LARGE SCALE GENOMIC DNA]</scope>
    <source>
        <strain evidence="2 3">Lw-13e</strain>
    </source>
</reference>
<feature type="domain" description="Potassium channel" evidence="1">
    <location>
        <begin position="61"/>
        <end position="133"/>
    </location>
</feature>